<name>A0A183BN97_GLOPA</name>
<reference evidence="9" key="2">
    <citation type="submission" date="2016-06" db="UniProtKB">
        <authorList>
            <consortium name="WormBaseParasite"/>
        </authorList>
    </citation>
    <scope>IDENTIFICATION</scope>
</reference>
<dbReference type="InterPro" id="IPR000047">
    <property type="entry name" value="HTH_motif"/>
</dbReference>
<dbReference type="AlphaFoldDB" id="A0A183BN97"/>
<dbReference type="Pfam" id="PF00988">
    <property type="entry name" value="CPSase_sm_chain"/>
    <property type="match status" value="1"/>
</dbReference>
<keyword evidence="2 5" id="KW-0238">DNA-binding</keyword>
<dbReference type="SMART" id="SM00389">
    <property type="entry name" value="HOX"/>
    <property type="match status" value="1"/>
</dbReference>
<evidence type="ECO:0000256" key="2">
    <source>
        <dbReference type="ARBA" id="ARBA00023125"/>
    </source>
</evidence>
<organism evidence="8 9">
    <name type="scientific">Globodera pallida</name>
    <name type="common">Potato cyst nematode worm</name>
    <name type="synonym">Heterodera pallida</name>
    <dbReference type="NCBI Taxonomy" id="36090"/>
    <lineage>
        <taxon>Eukaryota</taxon>
        <taxon>Metazoa</taxon>
        <taxon>Ecdysozoa</taxon>
        <taxon>Nematoda</taxon>
        <taxon>Chromadorea</taxon>
        <taxon>Rhabditida</taxon>
        <taxon>Tylenchina</taxon>
        <taxon>Tylenchomorpha</taxon>
        <taxon>Tylenchoidea</taxon>
        <taxon>Heteroderidae</taxon>
        <taxon>Heteroderinae</taxon>
        <taxon>Globodera</taxon>
    </lineage>
</organism>
<evidence type="ECO:0000256" key="6">
    <source>
        <dbReference type="RuleBase" id="RU000682"/>
    </source>
</evidence>
<dbReference type="PROSITE" id="PS50071">
    <property type="entry name" value="HOMEOBOX_2"/>
    <property type="match status" value="1"/>
</dbReference>
<dbReference type="InterPro" id="IPR001356">
    <property type="entry name" value="HD"/>
</dbReference>
<dbReference type="InterPro" id="IPR002474">
    <property type="entry name" value="CarbamoylP_synth_ssu_N"/>
</dbReference>
<dbReference type="PANTHER" id="PTHR24327">
    <property type="entry name" value="HOMEOBOX PROTEIN"/>
    <property type="match status" value="1"/>
</dbReference>
<dbReference type="FunFam" id="3.50.30.20:FF:000002">
    <property type="entry name" value="Carbamoyl-phosphate synthase 1, mitochondrial"/>
    <property type="match status" value="1"/>
</dbReference>
<sequence length="297" mass="33510">MCNGGSSDNDGDFEWLNAFLCFEDGTRMRGRLFGAARSVVGELVFQTGMVGYVESLTDPSYAQQLLVLTNPLVGNYGVPDDTRKDPEWPQLPTKSFESAQIWPAALVVDRICPEGEHSHWEAVQSLSKWLRKAGVPGLAGVDTRLLTKRIREHGTLKAKLVLDSDDPERFISMRFSRDQLDMLERKYWTHQYLALPERAELAYEIGVAEWNVKMWFQNQRAKDKRRAKEAKQQLLSQHNAATGVTFAVPQQPVAAAAPSAATTVRATKCKGRRRAPSWHFTDESGDRRCRQINFARG</sequence>
<dbReference type="GO" id="GO:0000978">
    <property type="term" value="F:RNA polymerase II cis-regulatory region sequence-specific DNA binding"/>
    <property type="evidence" value="ECO:0007669"/>
    <property type="project" value="TreeGrafter"/>
</dbReference>
<dbReference type="InterPro" id="IPR009057">
    <property type="entry name" value="Homeodomain-like_sf"/>
</dbReference>
<dbReference type="InterPro" id="IPR036480">
    <property type="entry name" value="CarbP_synth_ssu_N_sf"/>
</dbReference>
<accession>A0A183BN97</accession>
<dbReference type="SUPFAM" id="SSF52021">
    <property type="entry name" value="Carbamoyl phosphate synthetase, small subunit N-terminal domain"/>
    <property type="match status" value="1"/>
</dbReference>
<evidence type="ECO:0000259" key="7">
    <source>
        <dbReference type="PROSITE" id="PS50071"/>
    </source>
</evidence>
<feature type="domain" description="Homeobox" evidence="7">
    <location>
        <begin position="166"/>
        <end position="226"/>
    </location>
</feature>
<evidence type="ECO:0000313" key="9">
    <source>
        <dbReference type="WBParaSite" id="GPLIN_000208300"/>
    </source>
</evidence>
<feature type="DNA-binding region" description="Homeobox" evidence="5">
    <location>
        <begin position="168"/>
        <end position="227"/>
    </location>
</feature>
<evidence type="ECO:0000313" key="8">
    <source>
        <dbReference type="Proteomes" id="UP000050741"/>
    </source>
</evidence>
<keyword evidence="3 5" id="KW-0371">Homeobox</keyword>
<dbReference type="Gene3D" id="3.50.30.20">
    <property type="entry name" value="Carbamoyl-phosphate synthase small subunit, N-terminal domain"/>
    <property type="match status" value="1"/>
</dbReference>
<dbReference type="Proteomes" id="UP000050741">
    <property type="component" value="Unassembled WGS sequence"/>
</dbReference>
<evidence type="ECO:0000256" key="5">
    <source>
        <dbReference type="PROSITE-ProRule" id="PRU00108"/>
    </source>
</evidence>
<dbReference type="Gene3D" id="1.10.10.60">
    <property type="entry name" value="Homeodomain-like"/>
    <property type="match status" value="1"/>
</dbReference>
<dbReference type="GO" id="GO:0000981">
    <property type="term" value="F:DNA-binding transcription factor activity, RNA polymerase II-specific"/>
    <property type="evidence" value="ECO:0007669"/>
    <property type="project" value="TreeGrafter"/>
</dbReference>
<evidence type="ECO:0000256" key="1">
    <source>
        <dbReference type="ARBA" id="ARBA00004123"/>
    </source>
</evidence>
<dbReference type="GO" id="GO:0005634">
    <property type="term" value="C:nucleus"/>
    <property type="evidence" value="ECO:0007669"/>
    <property type="project" value="UniProtKB-SubCell"/>
</dbReference>
<dbReference type="InterPro" id="IPR050460">
    <property type="entry name" value="Distal-less_Homeobox_TF"/>
</dbReference>
<dbReference type="SMART" id="SM01097">
    <property type="entry name" value="CPSase_sm_chain"/>
    <property type="match status" value="1"/>
</dbReference>
<evidence type="ECO:0000256" key="3">
    <source>
        <dbReference type="ARBA" id="ARBA00023155"/>
    </source>
</evidence>
<protein>
    <submittedName>
        <fullName evidence="9">Homeobox domain-containing protein</fullName>
    </submittedName>
</protein>
<dbReference type="SUPFAM" id="SSF46689">
    <property type="entry name" value="Homeodomain-like"/>
    <property type="match status" value="1"/>
</dbReference>
<keyword evidence="8" id="KW-1185">Reference proteome</keyword>
<reference evidence="8" key="1">
    <citation type="submission" date="2014-05" db="EMBL/GenBank/DDBJ databases">
        <title>The genome and life-stage specific transcriptomes of Globodera pallida elucidate key aspects of plant parasitism by a cyst nematode.</title>
        <authorList>
            <person name="Cotton J.A."/>
            <person name="Lilley C.J."/>
            <person name="Jones L.M."/>
            <person name="Kikuchi T."/>
            <person name="Reid A.J."/>
            <person name="Thorpe P."/>
            <person name="Tsai I.J."/>
            <person name="Beasley H."/>
            <person name="Blok V."/>
            <person name="Cock P.J.A."/>
            <person name="Van den Akker S.E."/>
            <person name="Holroyd N."/>
            <person name="Hunt M."/>
            <person name="Mantelin S."/>
            <person name="Naghra H."/>
            <person name="Pain A."/>
            <person name="Palomares-Rius J.E."/>
            <person name="Zarowiecki M."/>
            <person name="Berriman M."/>
            <person name="Jones J.T."/>
            <person name="Urwin P.E."/>
        </authorList>
    </citation>
    <scope>NUCLEOTIDE SEQUENCE [LARGE SCALE GENOMIC DNA]</scope>
    <source>
        <strain evidence="8">Lindley</strain>
    </source>
</reference>
<evidence type="ECO:0000256" key="4">
    <source>
        <dbReference type="ARBA" id="ARBA00023242"/>
    </source>
</evidence>
<dbReference type="Pfam" id="PF00046">
    <property type="entry name" value="Homeodomain"/>
    <property type="match status" value="1"/>
</dbReference>
<comment type="subcellular location">
    <subcellularLocation>
        <location evidence="1 5 6">Nucleus</location>
    </subcellularLocation>
</comment>
<dbReference type="CDD" id="cd00086">
    <property type="entry name" value="homeodomain"/>
    <property type="match status" value="1"/>
</dbReference>
<dbReference type="WBParaSite" id="GPLIN_000208300">
    <property type="protein sequence ID" value="GPLIN_000208300"/>
    <property type="gene ID" value="GPLIN_000208300"/>
</dbReference>
<dbReference type="PRINTS" id="PR00031">
    <property type="entry name" value="HTHREPRESSR"/>
</dbReference>
<keyword evidence="4 5" id="KW-0539">Nucleus</keyword>
<dbReference type="PANTHER" id="PTHR24327:SF41">
    <property type="entry name" value="BRAIN-SPECIFIC HOMEOBOX PROTEIN"/>
    <property type="match status" value="1"/>
</dbReference>
<proteinExistence type="predicted"/>